<sequence>MLDLLGGDDRLTVANPQGIGNQGRVHAGPGRDKIDVTSGRNSPANTGMVNGGLDADTITGPDPDHSGGEFAPSNSNFRVGNAGTVNG</sequence>
<dbReference type="Proteomes" id="UP000664167">
    <property type="component" value="Unassembled WGS sequence"/>
</dbReference>
<proteinExistence type="predicted"/>
<dbReference type="RefSeq" id="WP_206969092.1">
    <property type="nucleotide sequence ID" value="NZ_BAAAJJ010000010.1"/>
</dbReference>
<feature type="compositionally biased region" description="Polar residues" evidence="1">
    <location>
        <begin position="38"/>
        <end position="48"/>
    </location>
</feature>
<keyword evidence="3" id="KW-1185">Reference proteome</keyword>
<accession>A0A939FH08</accession>
<feature type="region of interest" description="Disordered" evidence="1">
    <location>
        <begin position="1"/>
        <end position="87"/>
    </location>
</feature>
<evidence type="ECO:0000313" key="2">
    <source>
        <dbReference type="EMBL" id="MBO0517257.1"/>
    </source>
</evidence>
<name>A0A939FH08_9ACTN</name>
<feature type="compositionally biased region" description="Polar residues" evidence="1">
    <location>
        <begin position="72"/>
        <end position="87"/>
    </location>
</feature>
<reference evidence="2" key="1">
    <citation type="submission" date="2021-03" db="EMBL/GenBank/DDBJ databases">
        <title>Streptomyces poriferae sp. nov., a novel marine sponge-derived Actinobacteria species with anti-MRSA activity.</title>
        <authorList>
            <person name="Sandoval-Powers M."/>
            <person name="Kralova S."/>
            <person name="Nguyen G.-S."/>
            <person name="Fawwal D."/>
            <person name="Degnes K."/>
            <person name="Klinkenberg G."/>
            <person name="Sletta H."/>
            <person name="Wentzel A."/>
            <person name="Liles M.R."/>
        </authorList>
    </citation>
    <scope>NUCLEOTIDE SEQUENCE</scope>
    <source>
        <strain evidence="2">DSM 41794</strain>
    </source>
</reference>
<evidence type="ECO:0000256" key="1">
    <source>
        <dbReference type="SAM" id="MobiDB-lite"/>
    </source>
</evidence>
<dbReference type="AlphaFoldDB" id="A0A939FH08"/>
<comment type="caution">
    <text evidence="2">The sequence shown here is derived from an EMBL/GenBank/DDBJ whole genome shotgun (WGS) entry which is preliminary data.</text>
</comment>
<dbReference type="EMBL" id="JAFLRJ010000555">
    <property type="protein sequence ID" value="MBO0517257.1"/>
    <property type="molecule type" value="Genomic_DNA"/>
</dbReference>
<evidence type="ECO:0000313" key="3">
    <source>
        <dbReference type="Proteomes" id="UP000664167"/>
    </source>
</evidence>
<organism evidence="2 3">
    <name type="scientific">Streptomyces beijiangensis</name>
    <dbReference type="NCBI Taxonomy" id="163361"/>
    <lineage>
        <taxon>Bacteria</taxon>
        <taxon>Bacillati</taxon>
        <taxon>Actinomycetota</taxon>
        <taxon>Actinomycetes</taxon>
        <taxon>Kitasatosporales</taxon>
        <taxon>Streptomycetaceae</taxon>
        <taxon>Streptomyces</taxon>
    </lineage>
</organism>
<protein>
    <submittedName>
        <fullName evidence="2">Uncharacterized protein</fullName>
    </submittedName>
</protein>
<gene>
    <name evidence="2" type="ORF">J0695_36690</name>
</gene>